<dbReference type="EMBL" id="KV448360">
    <property type="protein sequence ID" value="OAX37305.1"/>
    <property type="molecule type" value="Genomic_DNA"/>
</dbReference>
<proteinExistence type="predicted"/>
<evidence type="ECO:0000313" key="1">
    <source>
        <dbReference type="EMBL" id="OAX37305.1"/>
    </source>
</evidence>
<sequence>MRHSSTASPRDSDAPITIHVSRLPDHALWSGPETNSLACSIKQQRQPMVVNARCPFCKSQTRKSTSFYLLNVHYIIQRTSAAEARNASAGNSRTPRSSVTAIRAAQAQPSSELHAAVATSSTTPALCRYLHNTATRFWPDICCCICSIYRRPS</sequence>
<dbReference type="Proteomes" id="UP000092154">
    <property type="component" value="Unassembled WGS sequence"/>
</dbReference>
<organism evidence="1 2">
    <name type="scientific">Rhizopogon vinicolor AM-OR11-026</name>
    <dbReference type="NCBI Taxonomy" id="1314800"/>
    <lineage>
        <taxon>Eukaryota</taxon>
        <taxon>Fungi</taxon>
        <taxon>Dikarya</taxon>
        <taxon>Basidiomycota</taxon>
        <taxon>Agaricomycotina</taxon>
        <taxon>Agaricomycetes</taxon>
        <taxon>Agaricomycetidae</taxon>
        <taxon>Boletales</taxon>
        <taxon>Suillineae</taxon>
        <taxon>Rhizopogonaceae</taxon>
        <taxon>Rhizopogon</taxon>
    </lineage>
</organism>
<gene>
    <name evidence="1" type="ORF">K503DRAFT_240385</name>
</gene>
<dbReference type="InParanoid" id="A0A1B7MXH7"/>
<accession>A0A1B7MXH7</accession>
<name>A0A1B7MXH7_9AGAM</name>
<reference evidence="1 2" key="1">
    <citation type="submission" date="2016-06" db="EMBL/GenBank/DDBJ databases">
        <title>Comparative genomics of the ectomycorrhizal sister species Rhizopogon vinicolor and Rhizopogon vesiculosus (Basidiomycota: Boletales) reveals a divergence of the mating type B locus.</title>
        <authorList>
            <consortium name="DOE Joint Genome Institute"/>
            <person name="Mujic A.B."/>
            <person name="Kuo A."/>
            <person name="Tritt A."/>
            <person name="Lipzen A."/>
            <person name="Chen C."/>
            <person name="Johnson J."/>
            <person name="Sharma A."/>
            <person name="Barry K."/>
            <person name="Grigoriev I.V."/>
            <person name="Spatafora J.W."/>
        </authorList>
    </citation>
    <scope>NUCLEOTIDE SEQUENCE [LARGE SCALE GENOMIC DNA]</scope>
    <source>
        <strain evidence="1 2">AM-OR11-026</strain>
    </source>
</reference>
<keyword evidence="2" id="KW-1185">Reference proteome</keyword>
<protein>
    <submittedName>
        <fullName evidence="1">Uncharacterized protein</fullName>
    </submittedName>
</protein>
<evidence type="ECO:0000313" key="2">
    <source>
        <dbReference type="Proteomes" id="UP000092154"/>
    </source>
</evidence>
<dbReference type="AlphaFoldDB" id="A0A1B7MXH7"/>